<sequence>MTTDLLDDTRSSWQALRPDLDTTPMATVGRILRIARLVTLFSDELLTAHGLTRGEFDVLSAVRRAPEPVTASHLARLLAASNASITKRLVALEAAGLATRERTSADRRIVTVQATAAGQARVDAALPAQLDLERALVDGLDARDRARLEASLRTVLVECERRVT</sequence>
<keyword evidence="3" id="KW-0804">Transcription</keyword>
<dbReference type="GO" id="GO:0003677">
    <property type="term" value="F:DNA binding"/>
    <property type="evidence" value="ECO:0007669"/>
    <property type="project" value="UniProtKB-KW"/>
</dbReference>
<dbReference type="Pfam" id="PF12802">
    <property type="entry name" value="MarR_2"/>
    <property type="match status" value="1"/>
</dbReference>
<keyword evidence="1" id="KW-0805">Transcription regulation</keyword>
<evidence type="ECO:0000313" key="6">
    <source>
        <dbReference type="Proteomes" id="UP000257080"/>
    </source>
</evidence>
<dbReference type="PANTHER" id="PTHR42756:SF1">
    <property type="entry name" value="TRANSCRIPTIONAL REPRESSOR OF EMRAB OPERON"/>
    <property type="match status" value="1"/>
</dbReference>
<dbReference type="Proteomes" id="UP000257080">
    <property type="component" value="Unassembled WGS sequence"/>
</dbReference>
<dbReference type="GO" id="GO:0003700">
    <property type="term" value="F:DNA-binding transcription factor activity"/>
    <property type="evidence" value="ECO:0007669"/>
    <property type="project" value="InterPro"/>
</dbReference>
<dbReference type="RefSeq" id="WP_116418829.1">
    <property type="nucleotide sequence ID" value="NZ_NBXC01000018.1"/>
</dbReference>
<dbReference type="SMART" id="SM00347">
    <property type="entry name" value="HTH_MARR"/>
    <property type="match status" value="1"/>
</dbReference>
<comment type="caution">
    <text evidence="5">The sequence shown here is derived from an EMBL/GenBank/DDBJ whole genome shotgun (WGS) entry which is preliminary data.</text>
</comment>
<name>A0A3E0WBG9_9MICO</name>
<feature type="domain" description="HTH marR-type" evidence="4">
    <location>
        <begin position="21"/>
        <end position="157"/>
    </location>
</feature>
<dbReference type="Gene3D" id="1.10.10.10">
    <property type="entry name" value="Winged helix-like DNA-binding domain superfamily/Winged helix DNA-binding domain"/>
    <property type="match status" value="1"/>
</dbReference>
<dbReference type="InterPro" id="IPR000835">
    <property type="entry name" value="HTH_MarR-typ"/>
</dbReference>
<accession>A0A3E0WBG9</accession>
<dbReference type="PRINTS" id="PR00598">
    <property type="entry name" value="HTHMARR"/>
</dbReference>
<dbReference type="SUPFAM" id="SSF46785">
    <property type="entry name" value="Winged helix' DNA-binding domain"/>
    <property type="match status" value="1"/>
</dbReference>
<dbReference type="OrthoDB" id="3237509at2"/>
<dbReference type="EMBL" id="NBXE01000023">
    <property type="protein sequence ID" value="RFA26730.1"/>
    <property type="molecule type" value="Genomic_DNA"/>
</dbReference>
<dbReference type="InterPro" id="IPR036388">
    <property type="entry name" value="WH-like_DNA-bd_sf"/>
</dbReference>
<evidence type="ECO:0000259" key="4">
    <source>
        <dbReference type="PROSITE" id="PS50995"/>
    </source>
</evidence>
<dbReference type="AlphaFoldDB" id="A0A3E0WBG9"/>
<keyword evidence="2" id="KW-0238">DNA-binding</keyword>
<dbReference type="PROSITE" id="PS50995">
    <property type="entry name" value="HTH_MARR_2"/>
    <property type="match status" value="1"/>
</dbReference>
<evidence type="ECO:0000256" key="2">
    <source>
        <dbReference type="ARBA" id="ARBA00023125"/>
    </source>
</evidence>
<gene>
    <name evidence="5" type="ORF">B7R25_10080</name>
</gene>
<evidence type="ECO:0000256" key="3">
    <source>
        <dbReference type="ARBA" id="ARBA00023163"/>
    </source>
</evidence>
<proteinExistence type="predicted"/>
<dbReference type="InterPro" id="IPR036390">
    <property type="entry name" value="WH_DNA-bd_sf"/>
</dbReference>
<evidence type="ECO:0000256" key="1">
    <source>
        <dbReference type="ARBA" id="ARBA00023015"/>
    </source>
</evidence>
<dbReference type="PANTHER" id="PTHR42756">
    <property type="entry name" value="TRANSCRIPTIONAL REGULATOR, MARR"/>
    <property type="match status" value="1"/>
</dbReference>
<evidence type="ECO:0000313" key="5">
    <source>
        <dbReference type="EMBL" id="RFA26730.1"/>
    </source>
</evidence>
<organism evidence="5 6">
    <name type="scientific">Subtercola boreus</name>
    <dbReference type="NCBI Taxonomy" id="120213"/>
    <lineage>
        <taxon>Bacteria</taxon>
        <taxon>Bacillati</taxon>
        <taxon>Actinomycetota</taxon>
        <taxon>Actinomycetes</taxon>
        <taxon>Micrococcales</taxon>
        <taxon>Microbacteriaceae</taxon>
        <taxon>Subtercola</taxon>
    </lineage>
</organism>
<reference evidence="5 6" key="1">
    <citation type="submission" date="2017-04" db="EMBL/GenBank/DDBJ databases">
        <title>Comparative genome analysis of Subtercola boreus.</title>
        <authorList>
            <person name="Cho Y.-J."/>
            <person name="Cho A."/>
            <person name="Kim O.-S."/>
            <person name="Lee J.-I."/>
        </authorList>
    </citation>
    <scope>NUCLEOTIDE SEQUENCE [LARGE SCALE GENOMIC DNA]</scope>
    <source>
        <strain evidence="5 6">P28004</strain>
    </source>
</reference>
<protein>
    <recommendedName>
        <fullName evidence="4">HTH marR-type domain-containing protein</fullName>
    </recommendedName>
</protein>